<organism evidence="2 3">
    <name type="scientific">Ascaris lumbricoides</name>
    <name type="common">Giant roundworm</name>
    <dbReference type="NCBI Taxonomy" id="6252"/>
    <lineage>
        <taxon>Eukaryota</taxon>
        <taxon>Metazoa</taxon>
        <taxon>Ecdysozoa</taxon>
        <taxon>Nematoda</taxon>
        <taxon>Chromadorea</taxon>
        <taxon>Rhabditida</taxon>
        <taxon>Spirurina</taxon>
        <taxon>Ascaridomorpha</taxon>
        <taxon>Ascaridoidea</taxon>
        <taxon>Ascarididae</taxon>
        <taxon>Ascaris</taxon>
    </lineage>
</organism>
<sequence length="234" mass="26874">AIFFVIGPITEFNVSVSRYLFASFCFLFQVTIILLPIGFLYRYAVICRKNRLLKVFTYRYFVPISIGFSAVLITFALLLQPFLAFWKGADISNEYKQFGDPILISAESGQRKMLMAFCVFLCIIAALSYALIIFSAHQTFKMLASTPLSDQTRKLQREMTIGMILQAGLPVVFSTLPMICLLLLIISPIAIDCYGTFLFALLYWQPCIHPLLSFYFARPFREAIKRRTKFRLKN</sequence>
<evidence type="ECO:0000313" key="3">
    <source>
        <dbReference type="WBParaSite" id="ALUE_0000883901-mRNA-1"/>
    </source>
</evidence>
<feature type="transmembrane region" description="Helical" evidence="1">
    <location>
        <begin position="113"/>
        <end position="134"/>
    </location>
</feature>
<accession>A0A0M3HZ06</accession>
<dbReference type="WBParaSite" id="ALUE_0000883901-mRNA-1">
    <property type="protein sequence ID" value="ALUE_0000883901-mRNA-1"/>
    <property type="gene ID" value="ALUE_0000883901"/>
</dbReference>
<reference evidence="3" key="1">
    <citation type="submission" date="2017-02" db="UniProtKB">
        <authorList>
            <consortium name="WormBaseParasite"/>
        </authorList>
    </citation>
    <scope>IDENTIFICATION</scope>
</reference>
<dbReference type="Gene3D" id="1.20.1070.10">
    <property type="entry name" value="Rhodopsin 7-helix transmembrane proteins"/>
    <property type="match status" value="1"/>
</dbReference>
<keyword evidence="1" id="KW-0472">Membrane</keyword>
<dbReference type="Proteomes" id="UP000036681">
    <property type="component" value="Unplaced"/>
</dbReference>
<feature type="transmembrane region" description="Helical" evidence="1">
    <location>
        <begin position="197"/>
        <end position="217"/>
    </location>
</feature>
<feature type="transmembrane region" description="Helical" evidence="1">
    <location>
        <begin position="163"/>
        <end position="191"/>
    </location>
</feature>
<dbReference type="SUPFAM" id="SSF81321">
    <property type="entry name" value="Family A G protein-coupled receptor-like"/>
    <property type="match status" value="1"/>
</dbReference>
<keyword evidence="2" id="KW-1185">Reference proteome</keyword>
<proteinExistence type="predicted"/>
<evidence type="ECO:0000256" key="1">
    <source>
        <dbReference type="SAM" id="Phobius"/>
    </source>
</evidence>
<dbReference type="PANTHER" id="PTHR22943">
    <property type="entry name" value="7-TRANSMEMBRANE DOMAIN RECEPTOR C.ELEGANS"/>
    <property type="match status" value="1"/>
</dbReference>
<evidence type="ECO:0000313" key="2">
    <source>
        <dbReference type="Proteomes" id="UP000036681"/>
    </source>
</evidence>
<dbReference type="PANTHER" id="PTHR22943:SF248">
    <property type="entry name" value="SEVEN TM RECEPTOR"/>
    <property type="match status" value="1"/>
</dbReference>
<feature type="transmembrane region" description="Helical" evidence="1">
    <location>
        <begin position="20"/>
        <end position="41"/>
    </location>
</feature>
<protein>
    <submittedName>
        <fullName evidence="3">G protein-coupled receptor</fullName>
    </submittedName>
</protein>
<keyword evidence="1" id="KW-1133">Transmembrane helix</keyword>
<dbReference type="Pfam" id="PF10317">
    <property type="entry name" value="7TM_GPCR_Srd"/>
    <property type="match status" value="1"/>
</dbReference>
<dbReference type="InterPro" id="IPR019421">
    <property type="entry name" value="7TM_GPCR_serpentine_rcpt_Srd"/>
</dbReference>
<keyword evidence="1" id="KW-0812">Transmembrane</keyword>
<feature type="transmembrane region" description="Helical" evidence="1">
    <location>
        <begin position="61"/>
        <end position="86"/>
    </location>
</feature>
<dbReference type="AlphaFoldDB" id="A0A0M3HZ06"/>
<name>A0A0M3HZ06_ASCLU</name>